<keyword evidence="2" id="KW-1003">Cell membrane</keyword>
<evidence type="ECO:0000256" key="5">
    <source>
        <dbReference type="ARBA" id="ARBA00023136"/>
    </source>
</evidence>
<keyword evidence="4 6" id="KW-1133">Transmembrane helix</keyword>
<sequence length="287" mass="29573">MRHRRVVAGVLGLLLGGAALVWMGRTLDLPALRRSAAAVPAWQWGLASTGILLSYALRAARLHAEWQPRTGARYAECLQLFLLHNAAAAWLPMRSGEAGYPLWLHRRWQVPPGESLRSLLWLRVQDALVLALLSATLWTALAADWPATAALATAALATGVVVAAGVRLTHRGSGRGWLCCLGNWVVKLAVIAAMLAAVGALPAAAALRGAVGGEWAGVLPLQAPGGLGSYEAGVWIASGSGQAALATVVGAALLVHALTLGLAGLTGLVAIAAAALSNRNTSALQTT</sequence>
<evidence type="ECO:0000313" key="7">
    <source>
        <dbReference type="EMBL" id="NYG32714.1"/>
    </source>
</evidence>
<dbReference type="EMBL" id="JACCFH010000001">
    <property type="protein sequence ID" value="NYG32714.1"/>
    <property type="molecule type" value="Genomic_DNA"/>
</dbReference>
<keyword evidence="5 6" id="KW-0472">Membrane</keyword>
<keyword evidence="3 6" id="KW-0812">Transmembrane</keyword>
<evidence type="ECO:0000256" key="3">
    <source>
        <dbReference type="ARBA" id="ARBA00022692"/>
    </source>
</evidence>
<keyword evidence="8" id="KW-1185">Reference proteome</keyword>
<evidence type="ECO:0000313" key="8">
    <source>
        <dbReference type="Proteomes" id="UP000518288"/>
    </source>
</evidence>
<reference evidence="7 8" key="1">
    <citation type="submission" date="2020-07" db="EMBL/GenBank/DDBJ databases">
        <title>Genomic Encyclopedia of Archaeal and Bacterial Type Strains, Phase II (KMG-II): from individual species to whole genera.</title>
        <authorList>
            <person name="Goeker M."/>
        </authorList>
    </citation>
    <scope>NUCLEOTIDE SEQUENCE [LARGE SCALE GENOMIC DNA]</scope>
    <source>
        <strain evidence="7 8">DSM 21226</strain>
    </source>
</reference>
<evidence type="ECO:0000256" key="6">
    <source>
        <dbReference type="SAM" id="Phobius"/>
    </source>
</evidence>
<dbReference type="Proteomes" id="UP000518288">
    <property type="component" value="Unassembled WGS sequence"/>
</dbReference>
<name>A0A7Y9UBN1_9BURK</name>
<organism evidence="7 8">
    <name type="scientific">Sphaerotilus montanus</name>
    <dbReference type="NCBI Taxonomy" id="522889"/>
    <lineage>
        <taxon>Bacteria</taxon>
        <taxon>Pseudomonadati</taxon>
        <taxon>Pseudomonadota</taxon>
        <taxon>Betaproteobacteria</taxon>
        <taxon>Burkholderiales</taxon>
        <taxon>Sphaerotilaceae</taxon>
        <taxon>Sphaerotilus</taxon>
    </lineage>
</organism>
<feature type="transmembrane region" description="Helical" evidence="6">
    <location>
        <begin position="42"/>
        <end position="60"/>
    </location>
</feature>
<feature type="transmembrane region" description="Helical" evidence="6">
    <location>
        <begin position="149"/>
        <end position="169"/>
    </location>
</feature>
<dbReference type="RefSeq" id="WP_179633571.1">
    <property type="nucleotide sequence ID" value="NZ_JACCFH010000001.1"/>
</dbReference>
<feature type="transmembrane region" description="Helical" evidence="6">
    <location>
        <begin position="127"/>
        <end position="143"/>
    </location>
</feature>
<accession>A0A7Y9UBN1</accession>
<dbReference type="InterPro" id="IPR022791">
    <property type="entry name" value="L-PG_synthase/AglD"/>
</dbReference>
<feature type="transmembrane region" description="Helical" evidence="6">
    <location>
        <begin position="181"/>
        <end position="205"/>
    </location>
</feature>
<dbReference type="AlphaFoldDB" id="A0A7Y9UBN1"/>
<comment type="subcellular location">
    <subcellularLocation>
        <location evidence="1">Cell membrane</location>
        <topology evidence="1">Multi-pass membrane protein</topology>
    </subcellularLocation>
</comment>
<gene>
    <name evidence="7" type="ORF">BDD16_001700</name>
</gene>
<comment type="caution">
    <text evidence="7">The sequence shown here is derived from an EMBL/GenBank/DDBJ whole genome shotgun (WGS) entry which is preliminary data.</text>
</comment>
<proteinExistence type="predicted"/>
<evidence type="ECO:0000256" key="4">
    <source>
        <dbReference type="ARBA" id="ARBA00022989"/>
    </source>
</evidence>
<dbReference type="GO" id="GO:0005886">
    <property type="term" value="C:plasma membrane"/>
    <property type="evidence" value="ECO:0007669"/>
    <property type="project" value="UniProtKB-SubCell"/>
</dbReference>
<protein>
    <submittedName>
        <fullName evidence="7">Uncharacterized membrane protein YbhN (UPF0104 family)</fullName>
    </submittedName>
</protein>
<feature type="transmembrane region" description="Helical" evidence="6">
    <location>
        <begin position="243"/>
        <end position="276"/>
    </location>
</feature>
<evidence type="ECO:0000256" key="2">
    <source>
        <dbReference type="ARBA" id="ARBA00022475"/>
    </source>
</evidence>
<evidence type="ECO:0000256" key="1">
    <source>
        <dbReference type="ARBA" id="ARBA00004651"/>
    </source>
</evidence>
<dbReference type="Pfam" id="PF03706">
    <property type="entry name" value="LPG_synthase_TM"/>
    <property type="match status" value="1"/>
</dbReference>